<evidence type="ECO:0000313" key="2">
    <source>
        <dbReference type="Proteomes" id="UP000275846"/>
    </source>
</evidence>
<dbReference type="AlphaFoldDB" id="A0A183SEF1"/>
<dbReference type="Proteomes" id="UP000275846">
    <property type="component" value="Unassembled WGS sequence"/>
</dbReference>
<evidence type="ECO:0000313" key="3">
    <source>
        <dbReference type="WBParaSite" id="SSLN_0000268601-mRNA-1"/>
    </source>
</evidence>
<reference evidence="3" key="1">
    <citation type="submission" date="2016-06" db="UniProtKB">
        <authorList>
            <consortium name="WormBaseParasite"/>
        </authorList>
    </citation>
    <scope>IDENTIFICATION</scope>
</reference>
<organism evidence="3">
    <name type="scientific">Schistocephalus solidus</name>
    <name type="common">Tapeworm</name>
    <dbReference type="NCBI Taxonomy" id="70667"/>
    <lineage>
        <taxon>Eukaryota</taxon>
        <taxon>Metazoa</taxon>
        <taxon>Spiralia</taxon>
        <taxon>Lophotrochozoa</taxon>
        <taxon>Platyhelminthes</taxon>
        <taxon>Cestoda</taxon>
        <taxon>Eucestoda</taxon>
        <taxon>Diphyllobothriidea</taxon>
        <taxon>Diphyllobothriidae</taxon>
        <taxon>Schistocephalus</taxon>
    </lineage>
</organism>
<proteinExistence type="predicted"/>
<gene>
    <name evidence="1" type="ORF">SSLN_LOCUS2599</name>
</gene>
<accession>A0A183SEF1</accession>
<dbReference type="EMBL" id="UYSU01032294">
    <property type="protein sequence ID" value="VDL88984.1"/>
    <property type="molecule type" value="Genomic_DNA"/>
</dbReference>
<sequence>MQRNIDLFVAPGVNLALRITTEKTVVIHQPPPSTTYNTAHIYINGAQLNSVNTLTYPGSNLSHSTKIDDEVAKASQAC</sequence>
<protein>
    <submittedName>
        <fullName evidence="1 3">Uncharacterized protein</fullName>
    </submittedName>
</protein>
<keyword evidence="2" id="KW-1185">Reference proteome</keyword>
<dbReference type="WBParaSite" id="SSLN_0000268601-mRNA-1">
    <property type="protein sequence ID" value="SSLN_0000268601-mRNA-1"/>
    <property type="gene ID" value="SSLN_0000268601"/>
</dbReference>
<name>A0A183SEF1_SCHSO</name>
<reference evidence="1 2" key="2">
    <citation type="submission" date="2018-11" db="EMBL/GenBank/DDBJ databases">
        <authorList>
            <consortium name="Pathogen Informatics"/>
        </authorList>
    </citation>
    <scope>NUCLEOTIDE SEQUENCE [LARGE SCALE GENOMIC DNA]</scope>
    <source>
        <strain evidence="1 2">NST_G2</strain>
    </source>
</reference>
<evidence type="ECO:0000313" key="1">
    <source>
        <dbReference type="EMBL" id="VDL88984.1"/>
    </source>
</evidence>